<dbReference type="Gene3D" id="3.40.190.10">
    <property type="entry name" value="Periplasmic binding protein-like II"/>
    <property type="match status" value="1"/>
</dbReference>
<dbReference type="AlphaFoldDB" id="A0AAW9RLJ7"/>
<name>A0AAW9RLJ7_9HYPH</name>
<organism evidence="1 2">
    <name type="scientific">Microbaculum marinum</name>
    <dbReference type="NCBI Taxonomy" id="1764581"/>
    <lineage>
        <taxon>Bacteria</taxon>
        <taxon>Pseudomonadati</taxon>
        <taxon>Pseudomonadota</taxon>
        <taxon>Alphaproteobacteria</taxon>
        <taxon>Hyphomicrobiales</taxon>
        <taxon>Tepidamorphaceae</taxon>
        <taxon>Microbaculum</taxon>
    </lineage>
</organism>
<dbReference type="RefSeq" id="WP_340328423.1">
    <property type="nucleotide sequence ID" value="NZ_JAZHOF010000002.1"/>
</dbReference>
<dbReference type="EMBL" id="JAZHOF010000002">
    <property type="protein sequence ID" value="MEJ8570676.1"/>
    <property type="molecule type" value="Genomic_DNA"/>
</dbReference>
<comment type="caution">
    <text evidence="1">The sequence shown here is derived from an EMBL/GenBank/DDBJ whole genome shotgun (WGS) entry which is preliminary data.</text>
</comment>
<dbReference type="SUPFAM" id="SSF53850">
    <property type="entry name" value="Periplasmic binding protein-like II"/>
    <property type="match status" value="1"/>
</dbReference>
<keyword evidence="2" id="KW-1185">Reference proteome</keyword>
<dbReference type="Proteomes" id="UP001378188">
    <property type="component" value="Unassembled WGS sequence"/>
</dbReference>
<evidence type="ECO:0000313" key="2">
    <source>
        <dbReference type="Proteomes" id="UP001378188"/>
    </source>
</evidence>
<sequence length="401" mass="42369">MAVRYKGLTWDHPRGFNALAAAASRLDPAREGISIDWSSHPLEGFESHPIADLAERYDLVVIDHPHLGEALNGDCFLALEEMFSAEEIAAWGAATIGQCLSSYCYAGRHWALPLDAAAQVTAYVPDLLDGPVPADWAAVADLAGRAPVALSLAGPHALLSFMSICVALGEPPASRDPGVLVSSGTGRAALEILSPLAASSPDWTRNLNPKDLLEAMAGGEPLALVPLVFGYVNYTVPSQPGRCALRFADAPTAAGGTAPGSTLGGTGLAVSRRAVVTPGLLDHLRWLMAPQTQRGFIPDHEGQPSSRAAWSDATVNAASGNFYRDTAATLEAAWVRPRHDGYIAFQSEASATLRDAMTNGVPAETILSRLQDRYARSRTGQRAVTAPKEIYRKSAEQVVGG</sequence>
<evidence type="ECO:0000313" key="1">
    <source>
        <dbReference type="EMBL" id="MEJ8570676.1"/>
    </source>
</evidence>
<gene>
    <name evidence="1" type="ORF">V3328_04285</name>
</gene>
<reference evidence="1 2" key="1">
    <citation type="submission" date="2024-02" db="EMBL/GenBank/DDBJ databases">
        <title>Genome analysis and characterization of Microbaculum marinisediminis sp. nov., isolated from marine sediment.</title>
        <authorList>
            <person name="Du Z.-J."/>
            <person name="Ye Y.-Q."/>
            <person name="Zhang Z.-R."/>
            <person name="Yuan S.-M."/>
            <person name="Zhang X.-Y."/>
        </authorList>
    </citation>
    <scope>NUCLEOTIDE SEQUENCE [LARGE SCALE GENOMIC DNA]</scope>
    <source>
        <strain evidence="1 2">SDUM1044001</strain>
    </source>
</reference>
<proteinExistence type="predicted"/>
<accession>A0AAW9RLJ7</accession>
<protein>
    <submittedName>
        <fullName evidence="1">Carbohydrate ABC transporter substrate-binding protein</fullName>
    </submittedName>
</protein>